<dbReference type="AlphaFoldDB" id="A0A6J1PVG2"/>
<dbReference type="Proteomes" id="UP000504618">
    <property type="component" value="Unplaced"/>
</dbReference>
<feature type="coiled-coil region" evidence="1">
    <location>
        <begin position="28"/>
        <end position="62"/>
    </location>
</feature>
<keyword evidence="1" id="KW-0175">Coiled coil</keyword>
<feature type="compositionally biased region" description="Polar residues" evidence="2">
    <location>
        <begin position="143"/>
        <end position="169"/>
    </location>
</feature>
<evidence type="ECO:0000313" key="4">
    <source>
        <dbReference type="RefSeq" id="XP_024873877.1"/>
    </source>
</evidence>
<accession>A0A6J1PVG2</accession>
<dbReference type="GeneID" id="112455896"/>
<reference evidence="4" key="1">
    <citation type="submission" date="2025-08" db="UniProtKB">
        <authorList>
            <consortium name="RefSeq"/>
        </authorList>
    </citation>
    <scope>IDENTIFICATION</scope>
    <source>
        <tissue evidence="4">Whole body</tissue>
    </source>
</reference>
<evidence type="ECO:0000313" key="3">
    <source>
        <dbReference type="Proteomes" id="UP000504618"/>
    </source>
</evidence>
<feature type="region of interest" description="Disordered" evidence="2">
    <location>
        <begin position="139"/>
        <end position="169"/>
    </location>
</feature>
<proteinExistence type="predicted"/>
<gene>
    <name evidence="4" type="primary">LOC112455896</name>
</gene>
<evidence type="ECO:0000256" key="1">
    <source>
        <dbReference type="SAM" id="Coils"/>
    </source>
</evidence>
<keyword evidence="3" id="KW-1185">Reference proteome</keyword>
<sequence>METFINRTVDSTLGNKQDFNLPAMSSSSMVSKNEYDKLLCKVEKLQKENSSLKTKYNYVNERLNTLQILNERLQMKLFLSNEEDISHKGKSVQLPSHKNSLQIKKDVLGAKETDVAGSSIAKNDTSPERANKSFIDGFEKCNKSTPLTTPQSQKTWNELPNEGNNTFIQ</sequence>
<organism evidence="3 4">
    <name type="scientific">Temnothorax curvispinosus</name>
    <dbReference type="NCBI Taxonomy" id="300111"/>
    <lineage>
        <taxon>Eukaryota</taxon>
        <taxon>Metazoa</taxon>
        <taxon>Ecdysozoa</taxon>
        <taxon>Arthropoda</taxon>
        <taxon>Hexapoda</taxon>
        <taxon>Insecta</taxon>
        <taxon>Pterygota</taxon>
        <taxon>Neoptera</taxon>
        <taxon>Endopterygota</taxon>
        <taxon>Hymenoptera</taxon>
        <taxon>Apocrita</taxon>
        <taxon>Aculeata</taxon>
        <taxon>Formicoidea</taxon>
        <taxon>Formicidae</taxon>
        <taxon>Myrmicinae</taxon>
        <taxon>Temnothorax</taxon>
    </lineage>
</organism>
<evidence type="ECO:0000256" key="2">
    <source>
        <dbReference type="SAM" id="MobiDB-lite"/>
    </source>
</evidence>
<protein>
    <submittedName>
        <fullName evidence="4">Uncharacterized protein LOC112455896</fullName>
    </submittedName>
</protein>
<dbReference type="RefSeq" id="XP_024873877.1">
    <property type="nucleotide sequence ID" value="XM_025018109.1"/>
</dbReference>
<name>A0A6J1PVG2_9HYME</name>